<sequence length="233" mass="26594">MDTLRNEIVHNYIQTIDTLAQHPAPPDIDQGLTLGNGPNGITGQEGIDNHTVNQQLNHFFNINFHPAPTGSFSPFTNVPPEIHSHISTFMRNREIAVIMCQLSQKLFEIYDYALTRESQRSLLMAVEASYLREVINSIPDYDKIALLTEFIAHRQPVEDSGLCLLWEWSSEAVKHSMRGIVVGISNSRNPRWRGLQRHSAQKPSLITLFIISRFSQMDSRSILSPIQHSYRKF</sequence>
<name>A0A3N4I8H8_ASCIM</name>
<dbReference type="EMBL" id="ML119672">
    <property type="protein sequence ID" value="RPA82375.1"/>
    <property type="molecule type" value="Genomic_DNA"/>
</dbReference>
<protein>
    <submittedName>
        <fullName evidence="1">Uncharacterized protein</fullName>
    </submittedName>
</protein>
<reference evidence="1 2" key="1">
    <citation type="journal article" date="2018" name="Nat. Ecol. Evol.">
        <title>Pezizomycetes genomes reveal the molecular basis of ectomycorrhizal truffle lifestyle.</title>
        <authorList>
            <person name="Murat C."/>
            <person name="Payen T."/>
            <person name="Noel B."/>
            <person name="Kuo A."/>
            <person name="Morin E."/>
            <person name="Chen J."/>
            <person name="Kohler A."/>
            <person name="Krizsan K."/>
            <person name="Balestrini R."/>
            <person name="Da Silva C."/>
            <person name="Montanini B."/>
            <person name="Hainaut M."/>
            <person name="Levati E."/>
            <person name="Barry K.W."/>
            <person name="Belfiori B."/>
            <person name="Cichocki N."/>
            <person name="Clum A."/>
            <person name="Dockter R.B."/>
            <person name="Fauchery L."/>
            <person name="Guy J."/>
            <person name="Iotti M."/>
            <person name="Le Tacon F."/>
            <person name="Lindquist E.A."/>
            <person name="Lipzen A."/>
            <person name="Malagnac F."/>
            <person name="Mello A."/>
            <person name="Molinier V."/>
            <person name="Miyauchi S."/>
            <person name="Poulain J."/>
            <person name="Riccioni C."/>
            <person name="Rubini A."/>
            <person name="Sitrit Y."/>
            <person name="Splivallo R."/>
            <person name="Traeger S."/>
            <person name="Wang M."/>
            <person name="Zifcakova L."/>
            <person name="Wipf D."/>
            <person name="Zambonelli A."/>
            <person name="Paolocci F."/>
            <person name="Nowrousian M."/>
            <person name="Ottonello S."/>
            <person name="Baldrian P."/>
            <person name="Spatafora J.W."/>
            <person name="Henrissat B."/>
            <person name="Nagy L.G."/>
            <person name="Aury J.M."/>
            <person name="Wincker P."/>
            <person name="Grigoriev I.V."/>
            <person name="Bonfante P."/>
            <person name="Martin F.M."/>
        </authorList>
    </citation>
    <scope>NUCLEOTIDE SEQUENCE [LARGE SCALE GENOMIC DNA]</scope>
    <source>
        <strain evidence="1 2">RN42</strain>
    </source>
</reference>
<gene>
    <name evidence="1" type="ORF">BJ508DRAFT_325641</name>
</gene>
<dbReference type="Proteomes" id="UP000275078">
    <property type="component" value="Unassembled WGS sequence"/>
</dbReference>
<organism evidence="1 2">
    <name type="scientific">Ascobolus immersus RN42</name>
    <dbReference type="NCBI Taxonomy" id="1160509"/>
    <lineage>
        <taxon>Eukaryota</taxon>
        <taxon>Fungi</taxon>
        <taxon>Dikarya</taxon>
        <taxon>Ascomycota</taxon>
        <taxon>Pezizomycotina</taxon>
        <taxon>Pezizomycetes</taxon>
        <taxon>Pezizales</taxon>
        <taxon>Ascobolaceae</taxon>
        <taxon>Ascobolus</taxon>
    </lineage>
</organism>
<keyword evidence="2" id="KW-1185">Reference proteome</keyword>
<evidence type="ECO:0000313" key="1">
    <source>
        <dbReference type="EMBL" id="RPA82375.1"/>
    </source>
</evidence>
<evidence type="ECO:0000313" key="2">
    <source>
        <dbReference type="Proteomes" id="UP000275078"/>
    </source>
</evidence>
<proteinExistence type="predicted"/>
<dbReference type="AlphaFoldDB" id="A0A3N4I8H8"/>
<accession>A0A3N4I8H8</accession>